<protein>
    <recommendedName>
        <fullName evidence="1">Glycosyl transferase family 1 domain-containing protein</fullName>
    </recommendedName>
</protein>
<dbReference type="Gene3D" id="3.40.50.2000">
    <property type="entry name" value="Glycogen Phosphorylase B"/>
    <property type="match status" value="2"/>
</dbReference>
<dbReference type="AlphaFoldDB" id="A0A2R6AFU9"/>
<accession>A0A2R6AFU9</accession>
<name>A0A2R6AFU9_9ARCH</name>
<evidence type="ECO:0000259" key="1">
    <source>
        <dbReference type="Pfam" id="PF00534"/>
    </source>
</evidence>
<reference evidence="2 3" key="1">
    <citation type="submission" date="2017-04" db="EMBL/GenBank/DDBJ databases">
        <title>Novel microbial lineages endemic to geothermal iron-oxide mats fill important gaps in the evolutionary history of Archaea.</title>
        <authorList>
            <person name="Jay Z.J."/>
            <person name="Beam J.P."/>
            <person name="Dlakic M."/>
            <person name="Rusch D.B."/>
            <person name="Kozubal M.A."/>
            <person name="Inskeep W.P."/>
        </authorList>
    </citation>
    <scope>NUCLEOTIDE SEQUENCE [LARGE SCALE GENOMIC DNA]</scope>
    <source>
        <strain evidence="2">BE_D</strain>
    </source>
</reference>
<gene>
    <name evidence="2" type="ORF">B9Q02_07080</name>
</gene>
<comment type="caution">
    <text evidence="2">The sequence shown here is derived from an EMBL/GenBank/DDBJ whole genome shotgun (WGS) entry which is preliminary data.</text>
</comment>
<dbReference type="Pfam" id="PF00534">
    <property type="entry name" value="Glycos_transf_1"/>
    <property type="match status" value="1"/>
</dbReference>
<dbReference type="GO" id="GO:0016757">
    <property type="term" value="F:glycosyltransferase activity"/>
    <property type="evidence" value="ECO:0007669"/>
    <property type="project" value="InterPro"/>
</dbReference>
<dbReference type="EMBL" id="NEXD01000039">
    <property type="protein sequence ID" value="PSN85236.1"/>
    <property type="molecule type" value="Genomic_DNA"/>
</dbReference>
<evidence type="ECO:0000313" key="3">
    <source>
        <dbReference type="Proteomes" id="UP000240569"/>
    </source>
</evidence>
<dbReference type="Proteomes" id="UP000240569">
    <property type="component" value="Unassembled WGS sequence"/>
</dbReference>
<proteinExistence type="predicted"/>
<dbReference type="SUPFAM" id="SSF53756">
    <property type="entry name" value="UDP-Glycosyltransferase/glycogen phosphorylase"/>
    <property type="match status" value="1"/>
</dbReference>
<dbReference type="PANTHER" id="PTHR45947:SF3">
    <property type="entry name" value="SULFOQUINOVOSYL TRANSFERASE SQD2"/>
    <property type="match status" value="1"/>
</dbReference>
<dbReference type="CDD" id="cd03801">
    <property type="entry name" value="GT4_PimA-like"/>
    <property type="match status" value="1"/>
</dbReference>
<dbReference type="InterPro" id="IPR001296">
    <property type="entry name" value="Glyco_trans_1"/>
</dbReference>
<sequence length="377" mass="43426">MLRVFEVQRMRIGFLSYFNLQAGEGYEHWLSDVSSKLNDHEIYIVTSDKGPRRWDTKGCFEKAQIHEISFKRAIVNRFSKDYRVLNTLFKDVDLLYTLFFTYNRMSLILDFLVASAQLTHDLPVIAGHHNPHDWFSVRTGVLAKLGVAVGKVISSHHVLNEDARLDLVAQGVKRVFKVPNGVATQSYTPREKKDAFKILYVGTLEERKGVNLLPFAVAKLKRTIKEFELIVVGEGELEHVVRQMSENGYVKWLGFVNETNKRELYSTSHVFLAPSKRETFMLTGLEAMASGTPVVTFDIPGPREYVVNGYNGFLVRSLDEMVEKVNKLYSLWKSGSQEYWEMCKNARKTAERFDWAVIIPKLEHMFHTVVKEHYGFS</sequence>
<organism evidence="2 3">
    <name type="scientific">Candidatus Marsarchaeota G1 archaeon BE_D</name>
    <dbReference type="NCBI Taxonomy" id="1978156"/>
    <lineage>
        <taxon>Archaea</taxon>
        <taxon>Candidatus Marsarchaeota</taxon>
        <taxon>Candidatus Marsarchaeota group 1</taxon>
    </lineage>
</organism>
<feature type="domain" description="Glycosyl transferase family 1" evidence="1">
    <location>
        <begin position="191"/>
        <end position="347"/>
    </location>
</feature>
<dbReference type="InterPro" id="IPR050194">
    <property type="entry name" value="Glycosyltransferase_grp1"/>
</dbReference>
<evidence type="ECO:0000313" key="2">
    <source>
        <dbReference type="EMBL" id="PSN85236.1"/>
    </source>
</evidence>
<dbReference type="PANTHER" id="PTHR45947">
    <property type="entry name" value="SULFOQUINOVOSYL TRANSFERASE SQD2"/>
    <property type="match status" value="1"/>
</dbReference>